<gene>
    <name evidence="16" type="primary">coaX</name>
    <name evidence="17" type="ORF">SAMN05216429_111167</name>
</gene>
<keyword evidence="11 16" id="KW-0067">ATP-binding</keyword>
<keyword evidence="13 16" id="KW-0173">Coenzyme A biosynthesis</keyword>
<accession>A0A1I3XF55</accession>
<keyword evidence="10 16" id="KW-0418">Kinase</keyword>
<dbReference type="UniPathway" id="UPA00241">
    <property type="reaction ID" value="UER00352"/>
</dbReference>
<feature type="binding site" evidence="16">
    <location>
        <position position="91"/>
    </location>
    <ligand>
        <name>substrate</name>
    </ligand>
</feature>
<evidence type="ECO:0000256" key="14">
    <source>
        <dbReference type="ARBA" id="ARBA00038036"/>
    </source>
</evidence>
<proteinExistence type="inferred from homology"/>
<organism evidence="17 18">
    <name type="scientific">Marinobacter persicus</name>
    <dbReference type="NCBI Taxonomy" id="930118"/>
    <lineage>
        <taxon>Bacteria</taxon>
        <taxon>Pseudomonadati</taxon>
        <taxon>Pseudomonadota</taxon>
        <taxon>Gammaproteobacteria</taxon>
        <taxon>Pseudomonadales</taxon>
        <taxon>Marinobacteraceae</taxon>
        <taxon>Marinobacter</taxon>
    </lineage>
</organism>
<feature type="binding site" evidence="16">
    <location>
        <position position="123"/>
    </location>
    <ligand>
        <name>ATP</name>
        <dbReference type="ChEBI" id="CHEBI:30616"/>
    </ligand>
</feature>
<feature type="active site" description="Proton acceptor" evidence="16">
    <location>
        <position position="100"/>
    </location>
</feature>
<comment type="catalytic activity">
    <reaction evidence="1 16">
        <text>(R)-pantothenate + ATP = (R)-4'-phosphopantothenate + ADP + H(+)</text>
        <dbReference type="Rhea" id="RHEA:16373"/>
        <dbReference type="ChEBI" id="CHEBI:10986"/>
        <dbReference type="ChEBI" id="CHEBI:15378"/>
        <dbReference type="ChEBI" id="CHEBI:29032"/>
        <dbReference type="ChEBI" id="CHEBI:30616"/>
        <dbReference type="ChEBI" id="CHEBI:456216"/>
        <dbReference type="EC" id="2.7.1.33"/>
    </reaction>
</comment>
<dbReference type="NCBIfam" id="TIGR00671">
    <property type="entry name" value="baf"/>
    <property type="match status" value="1"/>
</dbReference>
<evidence type="ECO:0000256" key="5">
    <source>
        <dbReference type="ARBA" id="ARBA00011738"/>
    </source>
</evidence>
<evidence type="ECO:0000313" key="18">
    <source>
        <dbReference type="Proteomes" id="UP000199445"/>
    </source>
</evidence>
<dbReference type="SUPFAM" id="SSF53067">
    <property type="entry name" value="Actin-like ATPase domain"/>
    <property type="match status" value="2"/>
</dbReference>
<sequence length="244" mass="26213">MILLVDAGNTRAKWRLTGSDGASVKEGFDLASMPSTLAQLGVDDAPQRVAVSSVGSDQATNELDRLLQAYTSAPVYFHWPRATAGGLRNSYADVTRMGADRWHAMVAAWREFAGGVAVVDAGSAVTVDYIDSGGQHLGGFILPGLAMMLRSLSGNTARVIFEPKEHVDTRPGTNTSDAVNHGCDWLISALSSRIRQDCTGYGIDSVVVTGGDAWRWNRLGLNAVHRPGLVLDGLFWADREMHKS</sequence>
<feature type="binding site" evidence="16">
    <location>
        <begin position="98"/>
        <end position="101"/>
    </location>
    <ligand>
        <name>substrate</name>
    </ligand>
</feature>
<comment type="similarity">
    <text evidence="14 16">Belongs to the type III pantothenate kinase family.</text>
</comment>
<dbReference type="InterPro" id="IPR043129">
    <property type="entry name" value="ATPase_NBD"/>
</dbReference>
<keyword evidence="9 16" id="KW-0547">Nucleotide-binding</keyword>
<dbReference type="HAMAP" id="MF_01274">
    <property type="entry name" value="Pantothen_kinase_3"/>
    <property type="match status" value="1"/>
</dbReference>
<comment type="cofactor">
    <cofactor evidence="16">
        <name>NH4(+)</name>
        <dbReference type="ChEBI" id="CHEBI:28938"/>
    </cofactor>
    <cofactor evidence="16">
        <name>K(+)</name>
        <dbReference type="ChEBI" id="CHEBI:29103"/>
    </cofactor>
    <text evidence="16">A monovalent cation. Ammonium or potassium.</text>
</comment>
<evidence type="ECO:0000256" key="11">
    <source>
        <dbReference type="ARBA" id="ARBA00022840"/>
    </source>
</evidence>
<evidence type="ECO:0000256" key="8">
    <source>
        <dbReference type="ARBA" id="ARBA00022679"/>
    </source>
</evidence>
<evidence type="ECO:0000256" key="13">
    <source>
        <dbReference type="ARBA" id="ARBA00022993"/>
    </source>
</evidence>
<dbReference type="GO" id="GO:0005524">
    <property type="term" value="F:ATP binding"/>
    <property type="evidence" value="ECO:0007669"/>
    <property type="project" value="UniProtKB-UniRule"/>
</dbReference>
<evidence type="ECO:0000256" key="7">
    <source>
        <dbReference type="ARBA" id="ARBA00022490"/>
    </source>
</evidence>
<comment type="cofactor">
    <cofactor evidence="2">
        <name>K(+)</name>
        <dbReference type="ChEBI" id="CHEBI:29103"/>
    </cofactor>
</comment>
<evidence type="ECO:0000256" key="15">
    <source>
        <dbReference type="ARBA" id="ARBA00040883"/>
    </source>
</evidence>
<dbReference type="Pfam" id="PF03309">
    <property type="entry name" value="Pan_kinase"/>
    <property type="match status" value="1"/>
</dbReference>
<keyword evidence="12 16" id="KW-0630">Potassium</keyword>
<dbReference type="RefSeq" id="WP_091706160.1">
    <property type="nucleotide sequence ID" value="NZ_BMYN01000024.1"/>
</dbReference>
<keyword evidence="16" id="KW-0479">Metal-binding</keyword>
<evidence type="ECO:0000256" key="10">
    <source>
        <dbReference type="ARBA" id="ARBA00022777"/>
    </source>
</evidence>
<reference evidence="17 18" key="1">
    <citation type="submission" date="2016-10" db="EMBL/GenBank/DDBJ databases">
        <authorList>
            <person name="de Groot N.N."/>
        </authorList>
    </citation>
    <scope>NUCLEOTIDE SEQUENCE [LARGE SCALE GENOMIC DNA]</scope>
    <source>
        <strain evidence="17 18">IBRC-M 10445</strain>
    </source>
</reference>
<dbReference type="GO" id="GO:0004594">
    <property type="term" value="F:pantothenate kinase activity"/>
    <property type="evidence" value="ECO:0007669"/>
    <property type="project" value="UniProtKB-UniRule"/>
</dbReference>
<dbReference type="PANTHER" id="PTHR34265">
    <property type="entry name" value="TYPE III PANTOTHENATE KINASE"/>
    <property type="match status" value="1"/>
</dbReference>
<protein>
    <recommendedName>
        <fullName evidence="15 16">Type III pantothenate kinase</fullName>
        <ecNumber evidence="6 16">2.7.1.33</ecNumber>
    </recommendedName>
    <alternativeName>
        <fullName evidence="16">PanK-III</fullName>
    </alternativeName>
    <alternativeName>
        <fullName evidence="16">Pantothenic acid kinase</fullName>
    </alternativeName>
</protein>
<evidence type="ECO:0000256" key="12">
    <source>
        <dbReference type="ARBA" id="ARBA00022958"/>
    </source>
</evidence>
<keyword evidence="7 16" id="KW-0963">Cytoplasm</keyword>
<comment type="subcellular location">
    <subcellularLocation>
        <location evidence="3 16">Cytoplasm</location>
    </subcellularLocation>
</comment>
<dbReference type="GO" id="GO:0046872">
    <property type="term" value="F:metal ion binding"/>
    <property type="evidence" value="ECO:0007669"/>
    <property type="project" value="UniProtKB-KW"/>
</dbReference>
<evidence type="ECO:0000256" key="6">
    <source>
        <dbReference type="ARBA" id="ARBA00012102"/>
    </source>
</evidence>
<dbReference type="EC" id="2.7.1.33" evidence="6 16"/>
<comment type="subunit">
    <text evidence="5 16">Homodimer.</text>
</comment>
<dbReference type="PANTHER" id="PTHR34265:SF1">
    <property type="entry name" value="TYPE III PANTOTHENATE KINASE"/>
    <property type="match status" value="1"/>
</dbReference>
<evidence type="ECO:0000256" key="16">
    <source>
        <dbReference type="HAMAP-Rule" id="MF_01274"/>
    </source>
</evidence>
<evidence type="ECO:0000256" key="4">
    <source>
        <dbReference type="ARBA" id="ARBA00005225"/>
    </source>
</evidence>
<dbReference type="EMBL" id="FOSC01000011">
    <property type="protein sequence ID" value="SFK17999.1"/>
    <property type="molecule type" value="Genomic_DNA"/>
</dbReference>
<evidence type="ECO:0000256" key="3">
    <source>
        <dbReference type="ARBA" id="ARBA00004496"/>
    </source>
</evidence>
<evidence type="ECO:0000313" key="17">
    <source>
        <dbReference type="EMBL" id="SFK17999.1"/>
    </source>
</evidence>
<dbReference type="InterPro" id="IPR004619">
    <property type="entry name" value="Type_III_PanK"/>
</dbReference>
<dbReference type="Proteomes" id="UP000199445">
    <property type="component" value="Unassembled WGS sequence"/>
</dbReference>
<dbReference type="AlphaFoldDB" id="A0A1I3XF55"/>
<feature type="binding site" evidence="16">
    <location>
        <position position="175"/>
    </location>
    <ligand>
        <name>substrate</name>
    </ligand>
</feature>
<keyword evidence="8 16" id="KW-0808">Transferase</keyword>
<name>A0A1I3XF55_9GAMM</name>
<dbReference type="GO" id="GO:0005737">
    <property type="term" value="C:cytoplasm"/>
    <property type="evidence" value="ECO:0007669"/>
    <property type="project" value="UniProtKB-SubCell"/>
</dbReference>
<evidence type="ECO:0000256" key="2">
    <source>
        <dbReference type="ARBA" id="ARBA00001958"/>
    </source>
</evidence>
<dbReference type="Gene3D" id="3.30.420.40">
    <property type="match status" value="2"/>
</dbReference>
<comment type="function">
    <text evidence="16">Catalyzes the phosphorylation of pantothenate (Pan), the first step in CoA biosynthesis.</text>
</comment>
<feature type="binding site" evidence="16">
    <location>
        <position position="120"/>
    </location>
    <ligand>
        <name>K(+)</name>
        <dbReference type="ChEBI" id="CHEBI:29103"/>
    </ligand>
</feature>
<dbReference type="CDD" id="cd24015">
    <property type="entry name" value="ASKHA_NBD_PanK-III"/>
    <property type="match status" value="1"/>
</dbReference>
<comment type="pathway">
    <text evidence="4 16">Cofactor biosynthesis; coenzyme A biosynthesis; CoA from (R)-pantothenate: step 1/5.</text>
</comment>
<dbReference type="OrthoDB" id="9781305at2"/>
<feature type="binding site" evidence="16">
    <location>
        <begin position="6"/>
        <end position="13"/>
    </location>
    <ligand>
        <name>ATP</name>
        <dbReference type="ChEBI" id="CHEBI:30616"/>
    </ligand>
</feature>
<dbReference type="GO" id="GO:0015937">
    <property type="term" value="P:coenzyme A biosynthetic process"/>
    <property type="evidence" value="ECO:0007669"/>
    <property type="project" value="UniProtKB-UniRule"/>
</dbReference>
<evidence type="ECO:0000256" key="1">
    <source>
        <dbReference type="ARBA" id="ARBA00001206"/>
    </source>
</evidence>
<keyword evidence="18" id="KW-1185">Reference proteome</keyword>
<evidence type="ECO:0000256" key="9">
    <source>
        <dbReference type="ARBA" id="ARBA00022741"/>
    </source>
</evidence>